<keyword evidence="8" id="KW-1185">Reference proteome</keyword>
<feature type="region of interest" description="Disordered" evidence="5">
    <location>
        <begin position="89"/>
        <end position="116"/>
    </location>
</feature>
<dbReference type="AlphaFoldDB" id="A0A4S2MXH3"/>
<dbReference type="STRING" id="341454.A0A4S2MXH3"/>
<comment type="subcellular location">
    <subcellularLocation>
        <location evidence="1">Mitochondrion outer membrane</location>
        <topology evidence="1">Single-pass membrane protein</topology>
    </subcellularLocation>
</comment>
<dbReference type="PANTHER" id="PTHR45644:SF56">
    <property type="entry name" value="AAA ATPASE, PUTATIVE (AFU_ORTHOLOGUE AFUA_2G12920)-RELATED"/>
    <property type="match status" value="1"/>
</dbReference>
<dbReference type="InParanoid" id="A0A4S2MXH3"/>
<dbReference type="SMART" id="SM00382">
    <property type="entry name" value="AAA"/>
    <property type="match status" value="1"/>
</dbReference>
<keyword evidence="3" id="KW-0472">Membrane</keyword>
<sequence>MASRKAHCLLHLPKEGGVYFLDTLAEKLASDAGADLIRLDAQDLAEIGGDYLGDSTQKTPSDISPFELRSLGYDTQAQITETLDDAYAEEEEEAEDMSSEVYEEDEDAYTRGTRPPMVPGVYEAGVSLNTSEIGDAVRRLLGQSVLGAVVLNSSGRGSGMPVDVTNERKMALLLDSMISAGEIKRHKRSPPEETADSIEPPRVGKTLIHVRDYREIERTNSGQVVLKTLHNLVAARRQAGEQILILGTSSAEEEMETYSKTGIRALQTRSDDSFERTIVVPPRLEYLDSIVFEVERDSRVREVNIRHLRDVIRRRSGVECVNLIIPEDWHRGSHDPEVPGIAENIWNFDYVHRIASVALGRLESGTSLTISDVCDAIELIERSDTVKYEWAAKEYQRVKAKEETPDETAKDAAKDKLAKISKTATKHEKGLLSGVIDPASIKSGFSSIRAAPETIDAMKTLTTLSLIRPDAFKYGVLSSDRIPGVLLYGPPGTGKTLLAKAVAKESGATVLEVDGASITDMYVGESEKNVKAIFSLAKKLSPCVIFIDEADAVFGSRHSHTNRSSHRETINQFLKEWADMTSTAFIMVATNRPFDLDDAILRRLPRRILLDLPTPEDRLEILKLHLAEEILDADVDLKDIADNTPLYSGSDCKNLAVGAALNCVRDEIKEFEVSRKYPEKRVIRKKHFDAALKEISPSISDDMGTLTQIRKFDEKYGERAGHKKKVKSWGFELGQGHAQHRTESRVRMD</sequence>
<dbReference type="GO" id="GO:0005524">
    <property type="term" value="F:ATP binding"/>
    <property type="evidence" value="ECO:0007669"/>
    <property type="project" value="UniProtKB-KW"/>
</dbReference>
<organism evidence="7 8">
    <name type="scientific">Ascodesmis nigricans</name>
    <dbReference type="NCBI Taxonomy" id="341454"/>
    <lineage>
        <taxon>Eukaryota</taxon>
        <taxon>Fungi</taxon>
        <taxon>Dikarya</taxon>
        <taxon>Ascomycota</taxon>
        <taxon>Pezizomycotina</taxon>
        <taxon>Pezizomycetes</taxon>
        <taxon>Pezizales</taxon>
        <taxon>Ascodesmidaceae</taxon>
        <taxon>Ascodesmis</taxon>
    </lineage>
</organism>
<dbReference type="SUPFAM" id="SSF52540">
    <property type="entry name" value="P-loop containing nucleoside triphosphate hydrolases"/>
    <property type="match status" value="1"/>
</dbReference>
<evidence type="ECO:0000259" key="6">
    <source>
        <dbReference type="SMART" id="SM00382"/>
    </source>
</evidence>
<evidence type="ECO:0000256" key="2">
    <source>
        <dbReference type="ARBA" id="ARBA00022741"/>
    </source>
</evidence>
<dbReference type="Gene3D" id="1.10.8.60">
    <property type="match status" value="1"/>
</dbReference>
<feature type="domain" description="AAA+ ATPase" evidence="6">
    <location>
        <begin position="481"/>
        <end position="614"/>
    </location>
</feature>
<dbReference type="Pfam" id="PF17862">
    <property type="entry name" value="AAA_lid_3"/>
    <property type="match status" value="1"/>
</dbReference>
<accession>A0A4S2MXH3</accession>
<protein>
    <submittedName>
        <fullName evidence="7">AAA-domain-containing protein</fullName>
    </submittedName>
</protein>
<gene>
    <name evidence="7" type="ORF">EX30DRAFT_319285</name>
</gene>
<dbReference type="InterPro" id="IPR041569">
    <property type="entry name" value="AAA_lid_3"/>
</dbReference>
<dbReference type="InterPro" id="IPR056027">
    <property type="entry name" value="DUF7608"/>
</dbReference>
<dbReference type="GO" id="GO:0005741">
    <property type="term" value="C:mitochondrial outer membrane"/>
    <property type="evidence" value="ECO:0007669"/>
    <property type="project" value="UniProtKB-SubCell"/>
</dbReference>
<dbReference type="OrthoDB" id="39734at2759"/>
<evidence type="ECO:0000313" key="7">
    <source>
        <dbReference type="EMBL" id="TGZ81276.1"/>
    </source>
</evidence>
<evidence type="ECO:0000256" key="4">
    <source>
        <dbReference type="ARBA" id="ARBA00022840"/>
    </source>
</evidence>
<evidence type="ECO:0000256" key="5">
    <source>
        <dbReference type="SAM" id="MobiDB-lite"/>
    </source>
</evidence>
<dbReference type="GO" id="GO:0016887">
    <property type="term" value="F:ATP hydrolysis activity"/>
    <property type="evidence" value="ECO:0007669"/>
    <property type="project" value="InterPro"/>
</dbReference>
<keyword evidence="3" id="KW-0496">Mitochondrion</keyword>
<keyword evidence="4" id="KW-0067">ATP-binding</keyword>
<dbReference type="Proteomes" id="UP000298138">
    <property type="component" value="Unassembled WGS sequence"/>
</dbReference>
<dbReference type="InterPro" id="IPR051701">
    <property type="entry name" value="Mito_OM_Translocase_MSP1"/>
</dbReference>
<evidence type="ECO:0000256" key="3">
    <source>
        <dbReference type="ARBA" id="ARBA00022787"/>
    </source>
</evidence>
<dbReference type="InterPro" id="IPR027417">
    <property type="entry name" value="P-loop_NTPase"/>
</dbReference>
<dbReference type="Pfam" id="PF24581">
    <property type="entry name" value="DUF7608"/>
    <property type="match status" value="1"/>
</dbReference>
<name>A0A4S2MXH3_9PEZI</name>
<evidence type="ECO:0000313" key="8">
    <source>
        <dbReference type="Proteomes" id="UP000298138"/>
    </source>
</evidence>
<keyword evidence="2" id="KW-0547">Nucleotide-binding</keyword>
<feature type="compositionally biased region" description="Acidic residues" evidence="5">
    <location>
        <begin position="89"/>
        <end position="107"/>
    </location>
</feature>
<reference evidence="7 8" key="1">
    <citation type="submission" date="2019-04" db="EMBL/GenBank/DDBJ databases">
        <title>Comparative genomics and transcriptomics to analyze fruiting body development in filamentous ascomycetes.</title>
        <authorList>
            <consortium name="DOE Joint Genome Institute"/>
            <person name="Lutkenhaus R."/>
            <person name="Traeger S."/>
            <person name="Breuer J."/>
            <person name="Kuo A."/>
            <person name="Lipzen A."/>
            <person name="Pangilinan J."/>
            <person name="Dilworth D."/>
            <person name="Sandor L."/>
            <person name="Poggeler S."/>
            <person name="Barry K."/>
            <person name="Grigoriev I.V."/>
            <person name="Nowrousian M."/>
        </authorList>
    </citation>
    <scope>NUCLEOTIDE SEQUENCE [LARGE SCALE GENOMIC DNA]</scope>
    <source>
        <strain evidence="7 8">CBS 389.68</strain>
    </source>
</reference>
<dbReference type="PANTHER" id="PTHR45644">
    <property type="entry name" value="AAA ATPASE, PUTATIVE (AFU_ORTHOLOGUE AFUA_2G12920)-RELATED-RELATED"/>
    <property type="match status" value="1"/>
</dbReference>
<dbReference type="InterPro" id="IPR003593">
    <property type="entry name" value="AAA+_ATPase"/>
</dbReference>
<keyword evidence="3" id="KW-1000">Mitochondrion outer membrane</keyword>
<dbReference type="InterPro" id="IPR003959">
    <property type="entry name" value="ATPase_AAA_core"/>
</dbReference>
<proteinExistence type="predicted"/>
<dbReference type="EMBL" id="ML220120">
    <property type="protein sequence ID" value="TGZ81276.1"/>
    <property type="molecule type" value="Genomic_DNA"/>
</dbReference>
<dbReference type="Gene3D" id="3.40.50.300">
    <property type="entry name" value="P-loop containing nucleotide triphosphate hydrolases"/>
    <property type="match status" value="1"/>
</dbReference>
<dbReference type="Pfam" id="PF00004">
    <property type="entry name" value="AAA"/>
    <property type="match status" value="1"/>
</dbReference>
<evidence type="ECO:0000256" key="1">
    <source>
        <dbReference type="ARBA" id="ARBA00004572"/>
    </source>
</evidence>